<comment type="caution">
    <text evidence="1">The sequence shown here is derived from an EMBL/GenBank/DDBJ whole genome shotgun (WGS) entry which is preliminary data.</text>
</comment>
<organism evidence="1 2">
    <name type="scientific">Salipaludibacillus neizhouensis</name>
    <dbReference type="NCBI Taxonomy" id="885475"/>
    <lineage>
        <taxon>Bacteria</taxon>
        <taxon>Bacillati</taxon>
        <taxon>Bacillota</taxon>
        <taxon>Bacilli</taxon>
        <taxon>Bacillales</taxon>
        <taxon>Bacillaceae</taxon>
    </lineage>
</organism>
<dbReference type="Proteomes" id="UP000281498">
    <property type="component" value="Unassembled WGS sequence"/>
</dbReference>
<name>A0A3A9KDN9_9BACI</name>
<accession>A0A3A9KDN9</accession>
<proteinExistence type="predicted"/>
<reference evidence="1 2" key="1">
    <citation type="submission" date="2017-10" db="EMBL/GenBank/DDBJ databases">
        <title>Bacillus sp. nov., a halophilic bacterium isolated from a Keqin Lake.</title>
        <authorList>
            <person name="Wang H."/>
        </authorList>
    </citation>
    <scope>NUCLEOTIDE SEQUENCE [LARGE SCALE GENOMIC DNA]</scope>
    <source>
        <strain evidence="1 2">KCTC 13187</strain>
    </source>
</reference>
<protein>
    <recommendedName>
        <fullName evidence="3">DUF2536 domain-containing protein</fullName>
    </recommendedName>
</protein>
<evidence type="ECO:0008006" key="3">
    <source>
        <dbReference type="Google" id="ProtNLM"/>
    </source>
</evidence>
<dbReference type="Pfam" id="PF10750">
    <property type="entry name" value="DUF2536"/>
    <property type="match status" value="1"/>
</dbReference>
<dbReference type="EMBL" id="PDOE01000001">
    <property type="protein sequence ID" value="RKL68601.1"/>
    <property type="molecule type" value="Genomic_DNA"/>
</dbReference>
<keyword evidence="2" id="KW-1185">Reference proteome</keyword>
<gene>
    <name evidence="1" type="ORF">CR203_00670</name>
</gene>
<dbReference type="OrthoDB" id="2454327at2"/>
<dbReference type="AlphaFoldDB" id="A0A3A9KDN9"/>
<dbReference type="InterPro" id="IPR019686">
    <property type="entry name" value="DUF2536"/>
</dbReference>
<evidence type="ECO:0000313" key="1">
    <source>
        <dbReference type="EMBL" id="RKL68601.1"/>
    </source>
</evidence>
<evidence type="ECO:0000313" key="2">
    <source>
        <dbReference type="Proteomes" id="UP000281498"/>
    </source>
</evidence>
<sequence length="90" mass="10461">MTTWYNKIRQGGKIKLIIQSNALRDKVEIFETSSLMDLERKIENKINENQAILLEVHHVSHQLAFNPINGKKIYTATVHFKQLKENTGNK</sequence>